<sequence length="152" mass="16713">MVALVRRWGLLGCLLFSLPLQAQTLTTTLGGEPHLLQLVADPDSRRQGLMGRAELNPGEGMLFDFPAGTRPAIWMRNMQLALDLLFVDDQARLVHVFPRVPPCASTPCDVYQADRPLRFVIEVPAGTAERLGLRVGDQLDLAGRESSPPPPY</sequence>
<dbReference type="Gene3D" id="2.60.120.1140">
    <property type="entry name" value="Protein of unknown function DUF192"/>
    <property type="match status" value="1"/>
</dbReference>
<dbReference type="InterPro" id="IPR038695">
    <property type="entry name" value="Saro_0823-like_sf"/>
</dbReference>
<dbReference type="PANTHER" id="PTHR37953">
    <property type="entry name" value="UPF0127 PROTEIN MJ1496"/>
    <property type="match status" value="1"/>
</dbReference>
<dbReference type="PANTHER" id="PTHR37953:SF1">
    <property type="entry name" value="UPF0127 PROTEIN MJ1496"/>
    <property type="match status" value="1"/>
</dbReference>
<keyword evidence="1" id="KW-0732">Signal</keyword>
<accession>A0A078MEG7</accession>
<evidence type="ECO:0000313" key="2">
    <source>
        <dbReference type="EMBL" id="CEA04659.1"/>
    </source>
</evidence>
<dbReference type="EMBL" id="LK391969">
    <property type="protein sequence ID" value="CEF26733.1"/>
    <property type="molecule type" value="Genomic_DNA"/>
</dbReference>
<feature type="signal peptide" evidence="1">
    <location>
        <begin position="1"/>
        <end position="22"/>
    </location>
</feature>
<gene>
    <name evidence="2" type="ORF">BN1049_01666</name>
</gene>
<organism evidence="2">
    <name type="scientific">Pseudomonas saudimassiliensis</name>
    <dbReference type="NCBI Taxonomy" id="1461581"/>
    <lineage>
        <taxon>Bacteria</taxon>
        <taxon>Pseudomonadati</taxon>
        <taxon>Pseudomonadota</taxon>
        <taxon>Gammaproteobacteria</taxon>
        <taxon>Pseudomonadales</taxon>
        <taxon>Pseudomonadaceae</taxon>
        <taxon>Pseudomonas</taxon>
    </lineage>
</organism>
<proteinExistence type="predicted"/>
<reference evidence="2" key="1">
    <citation type="submission" date="2014-07" db="EMBL/GenBank/DDBJ databases">
        <authorList>
            <person name="Urmite Genomes Urmite Genomes"/>
        </authorList>
    </citation>
    <scope>NUCLEOTIDE SEQUENCE</scope>
    <source>
        <strain evidence="2">12M76_air</strain>
    </source>
</reference>
<dbReference type="EMBL" id="LM997413">
    <property type="protein sequence ID" value="CEA04659.1"/>
    <property type="molecule type" value="Genomic_DNA"/>
</dbReference>
<protein>
    <submittedName>
        <fullName evidence="2">Exported protein</fullName>
    </submittedName>
</protein>
<dbReference type="PATRIC" id="fig|1461581.3.peg.1644"/>
<evidence type="ECO:0000256" key="1">
    <source>
        <dbReference type="SAM" id="SignalP"/>
    </source>
</evidence>
<dbReference type="OrthoDB" id="5526466at2"/>
<dbReference type="Pfam" id="PF02643">
    <property type="entry name" value="DUF192"/>
    <property type="match status" value="1"/>
</dbReference>
<feature type="chain" id="PRO_5007377909" evidence="1">
    <location>
        <begin position="23"/>
        <end position="152"/>
    </location>
</feature>
<name>A0A078MEG7_9PSED</name>
<dbReference type="AlphaFoldDB" id="A0A078MEG7"/>
<dbReference type="InterPro" id="IPR003795">
    <property type="entry name" value="DUF192"/>
</dbReference>
<dbReference type="RefSeq" id="WP_052508747.1">
    <property type="nucleotide sequence ID" value="NZ_LK391969.1"/>
</dbReference>